<dbReference type="EMBL" id="CP081051">
    <property type="protein sequence ID" value="UWQ40632.1"/>
    <property type="molecule type" value="Genomic_DNA"/>
</dbReference>
<protein>
    <submittedName>
        <fullName evidence="1">Uncharacterized protein</fullName>
    </submittedName>
</protein>
<keyword evidence="2" id="KW-1185">Reference proteome</keyword>
<organism evidence="1 2">
    <name type="scientific">Leisingera aquaemixtae</name>
    <dbReference type="NCBI Taxonomy" id="1396826"/>
    <lineage>
        <taxon>Bacteria</taxon>
        <taxon>Pseudomonadati</taxon>
        <taxon>Pseudomonadota</taxon>
        <taxon>Alphaproteobacteria</taxon>
        <taxon>Rhodobacterales</taxon>
        <taxon>Roseobacteraceae</taxon>
        <taxon>Leisingera</taxon>
    </lineage>
</organism>
<dbReference type="RefSeq" id="WP_259963943.1">
    <property type="nucleotide sequence ID" value="NZ_CP081051.1"/>
</dbReference>
<evidence type="ECO:0000313" key="2">
    <source>
        <dbReference type="Proteomes" id="UP001058514"/>
    </source>
</evidence>
<accession>A0ABY5WGN8</accession>
<name>A0ABY5WGN8_9RHOB</name>
<gene>
    <name evidence="1" type="ORF">K3718_13865</name>
</gene>
<evidence type="ECO:0000313" key="1">
    <source>
        <dbReference type="EMBL" id="UWQ40632.1"/>
    </source>
</evidence>
<reference evidence="1" key="1">
    <citation type="submission" date="2021-08" db="EMBL/GenBank/DDBJ databases">
        <authorList>
            <person name="Nwanade C."/>
            <person name="Wang M."/>
            <person name="Masoudi A."/>
            <person name="Yu Z."/>
            <person name="Liu J."/>
        </authorList>
    </citation>
    <scope>NUCLEOTIDE SEQUENCE</scope>
    <source>
        <strain evidence="1">S166</strain>
    </source>
</reference>
<sequence length="89" mass="9623">MVNAGAVRIVSAVAVRRLYPGRAAANFPAFPGGFRVAAIAARVFVALQVLYLPWLSSNKRGIRELLTLPQSVHETGSSWHLLASFQPHA</sequence>
<proteinExistence type="predicted"/>
<dbReference type="Proteomes" id="UP001058514">
    <property type="component" value="Chromosome"/>
</dbReference>